<dbReference type="InterPro" id="IPR008707">
    <property type="entry name" value="B-propeller_PilY1"/>
</dbReference>
<evidence type="ECO:0000256" key="2">
    <source>
        <dbReference type="ARBA" id="ARBA00022837"/>
    </source>
</evidence>
<dbReference type="GO" id="GO:0046872">
    <property type="term" value="F:metal ion binding"/>
    <property type="evidence" value="ECO:0007669"/>
    <property type="project" value="UniProtKB-KW"/>
</dbReference>
<keyword evidence="3" id="KW-0732">Signal</keyword>
<dbReference type="Pfam" id="PF05567">
    <property type="entry name" value="T4P_PilY1"/>
    <property type="match status" value="1"/>
</dbReference>
<organism evidence="5 6">
    <name type="scientific">Cupriavidus oxalaticus</name>
    <dbReference type="NCBI Taxonomy" id="96344"/>
    <lineage>
        <taxon>Bacteria</taxon>
        <taxon>Pseudomonadati</taxon>
        <taxon>Pseudomonadota</taxon>
        <taxon>Betaproteobacteria</taxon>
        <taxon>Burkholderiales</taxon>
        <taxon>Burkholderiaceae</taxon>
        <taxon>Cupriavidus</taxon>
    </lineage>
</organism>
<dbReference type="EMBL" id="CP032519">
    <property type="protein sequence ID" value="QEZ47488.1"/>
    <property type="molecule type" value="Genomic_DNA"/>
</dbReference>
<proteinExistence type="predicted"/>
<evidence type="ECO:0000256" key="1">
    <source>
        <dbReference type="ARBA" id="ARBA00022723"/>
    </source>
</evidence>
<feature type="chain" id="PRO_5024879940" description="PilY1 beta-propeller domain-containing protein" evidence="3">
    <location>
        <begin position="33"/>
        <end position="1205"/>
    </location>
</feature>
<sequence length="1205" mass="129124">MTAMTTFGKRFRKGVAAMVACAVALSPLSAGHAAVSQQPLIFSTSVAPNVMFTLDDSGSMMFEITPESLSPNGTESNWDLTPSGGNWLIYTFPLPSGGRVYSNDSDDDYYSGANASVVNFSSNSLAAARYRTAALNVSYYNPDVTYRPWFDPANKLVNANPKQAYYNPMLTGRGSIDLTADKTVEAYWLSNDGKSFSRKTVTFYPALYYRYDPALSNCNKTTSDLDCFRRYEIKTDLTFPHNGKRSDCAAPTSCTYAEEIQNFANWFQYYRSRILAMRAAVGQAFSGQNEAIRVGFTTINDKTRSGTSSYAGIRRPVVPFDTTTNKPAFYQDFYSLNIAANGTPLLGGMEAVGKYFQNNAQPWTEPGGTKESACRASYHILSTDGYYTDSSSVGDVDSSKGPRISPVSGTAYQYQPVTPYKDSYSNTLADVAMKYWVNDLRTTENRVPTNARDEAFWQHLVTFTLGLGVKGSLESDPNNQPGNPNASRDDVLDAILAKLKAGTISWPRPSSDQSKIDDLWHAAVNTRADNYSAGDASGLAAALNNALTQISSRSGSSSSAATNATTLNTDTALFLTRFRSGAWTGELLSRSFNAADRTFSIQNWNAYQQMPAAASRKIYTWSPGTAPAGKPFRWSSDSDTSLSSAQKAALGGDKTIVAYLRGDTSLEKRNGGKYRDRVTDNGAGTSVSNVLGDIVNSSPIYVKAADAGYDYLNADGGNSYFGFLANNRNNRRAMIYVGANDGMLHGFDALTGEEKFAYVPNQAIVGANSVKALASPDYIHRFLVDATPSAGDAYIRRGSESTASWRTVLVGGMGAGGKGMFALDVTDPSAFDEKKVMWEIAADNDNDLGYTFGTPVIGRVNSGKWVAIFGNGYESGTGKAVLYIVDLANPFAGNGIQKIYADAKETAVTGNNNGLGSPEVVYDDNLTIQAVYAGDLKGRLWKFDLSGDNPAAWSARMGTTQGAPLFTAQSAAGMAQPITAAPTALVNPKDPKKGFLLTFGTGRFHDAADTAATGYNSVYGVWDNNAAAATRSDLRAQTLALGSTIVDGVSRPVLTLSSNAVDYTTRRGWYIDLLTQGERVVVKPKTDAERLVVTTLTPSTDECVGGISSNLLDFAALTGAALPYAVLDVNGDGKVDGDDNIKVNDKVLVVSGIAQQGNFGSTIFTGGGGGSDHLKVASATTGDVISVVEKGNIARNRLSWRQISQ</sequence>
<evidence type="ECO:0000313" key="6">
    <source>
        <dbReference type="Proteomes" id="UP000325743"/>
    </source>
</evidence>
<gene>
    <name evidence="5" type="ORF">D2917_25535</name>
</gene>
<dbReference type="Proteomes" id="UP000325743">
    <property type="component" value="Chromosome 2"/>
</dbReference>
<keyword evidence="1" id="KW-0479">Metal-binding</keyword>
<dbReference type="AlphaFoldDB" id="A0A5P3VND9"/>
<feature type="domain" description="PilY1 beta-propeller" evidence="4">
    <location>
        <begin position="691"/>
        <end position="1032"/>
    </location>
</feature>
<protein>
    <recommendedName>
        <fullName evidence="4">PilY1 beta-propeller domain-containing protein</fullName>
    </recommendedName>
</protein>
<evidence type="ECO:0000256" key="3">
    <source>
        <dbReference type="SAM" id="SignalP"/>
    </source>
</evidence>
<keyword evidence="2" id="KW-0106">Calcium</keyword>
<reference evidence="5 6" key="1">
    <citation type="submission" date="2018-09" db="EMBL/GenBank/DDBJ databases">
        <title>Complete genome sequence of Cupriavidus oxalaticus T2, a bacterium capable of phenol tolerance and degradation.</title>
        <authorList>
            <person name="Yan J."/>
        </authorList>
    </citation>
    <scope>NUCLEOTIDE SEQUENCE [LARGE SCALE GENOMIC DNA]</scope>
    <source>
        <strain evidence="5 6">T2</strain>
    </source>
</reference>
<name>A0A5P3VND9_9BURK</name>
<evidence type="ECO:0000259" key="4">
    <source>
        <dbReference type="Pfam" id="PF05567"/>
    </source>
</evidence>
<evidence type="ECO:0000313" key="5">
    <source>
        <dbReference type="EMBL" id="QEZ47488.1"/>
    </source>
</evidence>
<accession>A0A5P3VND9</accession>
<feature type="signal peptide" evidence="3">
    <location>
        <begin position="1"/>
        <end position="32"/>
    </location>
</feature>